<dbReference type="Proteomes" id="UP000183832">
    <property type="component" value="Unassembled WGS sequence"/>
</dbReference>
<accession>A0A1J1IUH2</accession>
<keyword evidence="2" id="KW-1185">Reference proteome</keyword>
<name>A0A1J1IUH2_9DIPT</name>
<evidence type="ECO:0000313" key="2">
    <source>
        <dbReference type="Proteomes" id="UP000183832"/>
    </source>
</evidence>
<dbReference type="EMBL" id="CVRI01000058">
    <property type="protein sequence ID" value="CRL02782.1"/>
    <property type="molecule type" value="Genomic_DNA"/>
</dbReference>
<reference evidence="1 2" key="1">
    <citation type="submission" date="2015-04" db="EMBL/GenBank/DDBJ databases">
        <authorList>
            <person name="Syromyatnikov M.Y."/>
            <person name="Popov V.N."/>
        </authorList>
    </citation>
    <scope>NUCLEOTIDE SEQUENCE [LARGE SCALE GENOMIC DNA]</scope>
</reference>
<dbReference type="AlphaFoldDB" id="A0A1J1IUH2"/>
<organism evidence="1 2">
    <name type="scientific">Clunio marinus</name>
    <dbReference type="NCBI Taxonomy" id="568069"/>
    <lineage>
        <taxon>Eukaryota</taxon>
        <taxon>Metazoa</taxon>
        <taxon>Ecdysozoa</taxon>
        <taxon>Arthropoda</taxon>
        <taxon>Hexapoda</taxon>
        <taxon>Insecta</taxon>
        <taxon>Pterygota</taxon>
        <taxon>Neoptera</taxon>
        <taxon>Endopterygota</taxon>
        <taxon>Diptera</taxon>
        <taxon>Nematocera</taxon>
        <taxon>Chironomoidea</taxon>
        <taxon>Chironomidae</taxon>
        <taxon>Clunio</taxon>
    </lineage>
</organism>
<proteinExistence type="predicted"/>
<sequence length="59" mass="6713">MEKVYNSSTANSKSNGYAPSSCWFCVKRQIRFTSNECRLCEFPLAKLEVQSKTNIESSI</sequence>
<gene>
    <name evidence="1" type="ORF">CLUMA_CG015999</name>
</gene>
<evidence type="ECO:0000313" key="1">
    <source>
        <dbReference type="EMBL" id="CRL02782.1"/>
    </source>
</evidence>
<protein>
    <submittedName>
        <fullName evidence="1">CLUMA_CG015999, isoform A</fullName>
    </submittedName>
</protein>